<dbReference type="GO" id="GO:0005524">
    <property type="term" value="F:ATP binding"/>
    <property type="evidence" value="ECO:0007669"/>
    <property type="project" value="UniProtKB-KW"/>
</dbReference>
<organism evidence="5 6">
    <name type="scientific">Ficus carica</name>
    <name type="common">Common fig</name>
    <dbReference type="NCBI Taxonomy" id="3494"/>
    <lineage>
        <taxon>Eukaryota</taxon>
        <taxon>Viridiplantae</taxon>
        <taxon>Streptophyta</taxon>
        <taxon>Embryophyta</taxon>
        <taxon>Tracheophyta</taxon>
        <taxon>Spermatophyta</taxon>
        <taxon>Magnoliopsida</taxon>
        <taxon>eudicotyledons</taxon>
        <taxon>Gunneridae</taxon>
        <taxon>Pentapetalae</taxon>
        <taxon>rosids</taxon>
        <taxon>fabids</taxon>
        <taxon>Rosales</taxon>
        <taxon>Moraceae</taxon>
        <taxon>Ficeae</taxon>
        <taxon>Ficus</taxon>
    </lineage>
</organism>
<accession>A0AA88J9X8</accession>
<dbReference type="InterPro" id="IPR042197">
    <property type="entry name" value="Apaf_helical"/>
</dbReference>
<dbReference type="GO" id="GO:0006952">
    <property type="term" value="P:defense response"/>
    <property type="evidence" value="ECO:0007669"/>
    <property type="project" value="UniProtKB-KW"/>
</dbReference>
<dbReference type="Gene3D" id="3.40.50.300">
    <property type="entry name" value="P-loop containing nucleotide triphosphate hydrolases"/>
    <property type="match status" value="1"/>
</dbReference>
<keyword evidence="1" id="KW-0547">Nucleotide-binding</keyword>
<dbReference type="SUPFAM" id="SSF52540">
    <property type="entry name" value="P-loop containing nucleoside triphosphate hydrolases"/>
    <property type="match status" value="1"/>
</dbReference>
<dbReference type="Proteomes" id="UP001187192">
    <property type="component" value="Unassembled WGS sequence"/>
</dbReference>
<dbReference type="PANTHER" id="PTHR33463:SF220">
    <property type="entry name" value="NB-ARC DOMAIN-CONTAINING PROTEIN"/>
    <property type="match status" value="1"/>
</dbReference>
<evidence type="ECO:0000313" key="6">
    <source>
        <dbReference type="Proteomes" id="UP001187192"/>
    </source>
</evidence>
<evidence type="ECO:0000256" key="2">
    <source>
        <dbReference type="ARBA" id="ARBA00022821"/>
    </source>
</evidence>
<dbReference type="EMBL" id="BTGU01000195">
    <property type="protein sequence ID" value="GMN64791.1"/>
    <property type="molecule type" value="Genomic_DNA"/>
</dbReference>
<dbReference type="PANTHER" id="PTHR33463">
    <property type="entry name" value="NB-ARC DOMAIN-CONTAINING PROTEIN-RELATED"/>
    <property type="match status" value="1"/>
</dbReference>
<evidence type="ECO:0000313" key="5">
    <source>
        <dbReference type="EMBL" id="GMN64791.1"/>
    </source>
</evidence>
<evidence type="ECO:0000259" key="4">
    <source>
        <dbReference type="Pfam" id="PF00931"/>
    </source>
</evidence>
<dbReference type="InterPro" id="IPR027417">
    <property type="entry name" value="P-loop_NTPase"/>
</dbReference>
<protein>
    <recommendedName>
        <fullName evidence="4">NB-ARC domain-containing protein</fullName>
    </recommendedName>
</protein>
<keyword evidence="2" id="KW-0611">Plant defense</keyword>
<dbReference type="InterPro" id="IPR050905">
    <property type="entry name" value="Plant_NBS-LRR"/>
</dbReference>
<dbReference type="Pfam" id="PF00931">
    <property type="entry name" value="NB-ARC"/>
    <property type="match status" value="1"/>
</dbReference>
<sequence length="256" mass="29247">MPLEPTVGMESLFEMVWGDLNDENVEILGFVWNGRVVVSKDSQIQNIQNDIGERIGYFDEARKNKSLDQKAGDIFSFFSRRRFVLLLDDMWEMVDFTKVGVPLPDRQTGTKIVFTTRSKYVCFLMEANRKVQVKCWEKSWELFREKVGEDALNVHPEITSFAKNVAKECGGLPLALITIGRSMACKRKPHEWNYAIRVLKNSASKFSSMGRLGYDFIGTLLYACLLQEDGFAYVKMHDVIHDMASWIGCGRGKCSV</sequence>
<keyword evidence="6" id="KW-1185">Reference proteome</keyword>
<dbReference type="GO" id="GO:0043531">
    <property type="term" value="F:ADP binding"/>
    <property type="evidence" value="ECO:0007669"/>
    <property type="project" value="InterPro"/>
</dbReference>
<dbReference type="InterPro" id="IPR002182">
    <property type="entry name" value="NB-ARC"/>
</dbReference>
<gene>
    <name evidence="5" type="ORF">TIFTF001_033877</name>
</gene>
<evidence type="ECO:0000256" key="3">
    <source>
        <dbReference type="ARBA" id="ARBA00022840"/>
    </source>
</evidence>
<dbReference type="Gene3D" id="1.10.8.430">
    <property type="entry name" value="Helical domain of apoptotic protease-activating factors"/>
    <property type="match status" value="1"/>
</dbReference>
<dbReference type="PRINTS" id="PR00364">
    <property type="entry name" value="DISEASERSIST"/>
</dbReference>
<feature type="domain" description="NB-ARC" evidence="4">
    <location>
        <begin position="35"/>
        <end position="150"/>
    </location>
</feature>
<dbReference type="AlphaFoldDB" id="A0AA88J9X8"/>
<keyword evidence="3" id="KW-0067">ATP-binding</keyword>
<reference evidence="5" key="1">
    <citation type="submission" date="2023-07" db="EMBL/GenBank/DDBJ databases">
        <title>draft genome sequence of fig (Ficus carica).</title>
        <authorList>
            <person name="Takahashi T."/>
            <person name="Nishimura K."/>
        </authorList>
    </citation>
    <scope>NUCLEOTIDE SEQUENCE</scope>
</reference>
<proteinExistence type="predicted"/>
<comment type="caution">
    <text evidence="5">The sequence shown here is derived from an EMBL/GenBank/DDBJ whole genome shotgun (WGS) entry which is preliminary data.</text>
</comment>
<dbReference type="FunFam" id="1.10.8.430:FF:000003">
    <property type="entry name" value="Probable disease resistance protein At5g66910"/>
    <property type="match status" value="1"/>
</dbReference>
<evidence type="ECO:0000256" key="1">
    <source>
        <dbReference type="ARBA" id="ARBA00022741"/>
    </source>
</evidence>
<name>A0AA88J9X8_FICCA</name>